<dbReference type="EC" id="3.4.11.5" evidence="4 11"/>
<evidence type="ECO:0000256" key="8">
    <source>
        <dbReference type="ARBA" id="ARBA00022670"/>
    </source>
</evidence>
<reference evidence="15" key="1">
    <citation type="journal article" date="2019" name="Int. J. Syst. Evol. Microbiol.">
        <title>The Global Catalogue of Microorganisms (GCM) 10K type strain sequencing project: providing services to taxonomists for standard genome sequencing and annotation.</title>
        <authorList>
            <consortium name="The Broad Institute Genomics Platform"/>
            <consortium name="The Broad Institute Genome Sequencing Center for Infectious Disease"/>
            <person name="Wu L."/>
            <person name="Ma J."/>
        </authorList>
    </citation>
    <scope>NUCLEOTIDE SEQUENCE [LARGE SCALE GENOMIC DNA]</scope>
    <source>
        <strain evidence="15">KACC 11588</strain>
    </source>
</reference>
<comment type="subcellular location">
    <subcellularLocation>
        <location evidence="2 11">Cytoplasm</location>
    </subcellularLocation>
</comment>
<dbReference type="SUPFAM" id="SSF53474">
    <property type="entry name" value="alpha/beta-Hydrolases"/>
    <property type="match status" value="1"/>
</dbReference>
<evidence type="ECO:0000313" key="15">
    <source>
        <dbReference type="Proteomes" id="UP001596056"/>
    </source>
</evidence>
<evidence type="ECO:0000256" key="12">
    <source>
        <dbReference type="RuleBase" id="RU003421"/>
    </source>
</evidence>
<dbReference type="PRINTS" id="PR00793">
    <property type="entry name" value="PROAMNOPTASE"/>
</dbReference>
<dbReference type="InterPro" id="IPR002410">
    <property type="entry name" value="Peptidase_S33"/>
</dbReference>
<gene>
    <name evidence="14" type="primary">pip</name>
    <name evidence="14" type="ORF">ACFPOC_05105</name>
</gene>
<dbReference type="RefSeq" id="WP_209838544.1">
    <property type="nucleotide sequence ID" value="NZ_JAGGJP010000003.1"/>
</dbReference>
<dbReference type="GO" id="GO:0004177">
    <property type="term" value="F:aminopeptidase activity"/>
    <property type="evidence" value="ECO:0007669"/>
    <property type="project" value="UniProtKB-KW"/>
</dbReference>
<dbReference type="PANTHER" id="PTHR43722:SF1">
    <property type="entry name" value="PROLINE IMINOPEPTIDASE"/>
    <property type="match status" value="1"/>
</dbReference>
<keyword evidence="8 11" id="KW-0645">Protease</keyword>
<evidence type="ECO:0000256" key="7">
    <source>
        <dbReference type="ARBA" id="ARBA00022490"/>
    </source>
</evidence>
<sequence>MDKVSAPLSSRFAPHPALYPGQEPFATHALDVGDGHRLYVEECGNPDGLPVVVLHGGPGGGCSPAMRRYFDPRLFRVVLFDQRGCGRSRPHASVEANTTWHLVADIERIREHLGVNAWACVFGGSWGATLALIYAQAHPERVRGLVLRGVFLMTQAELDWFYGGGAGAFWPDLWDRFAGLIPEAERGDLIAAYHRRLFSGDPREEVRFARAWAGWENALASIDSEGPGGTHAATGAPLGGFDAPADYARAFSRIENHYFVNNGFLRPDQAILSNMHRIGHIPGAIVQGRYDMICPPSSAWALARLWPAARLEMVAKAGHALSEPGITAALVRAMDALGDRLSPVRQRQAAP</sequence>
<proteinExistence type="inferred from homology"/>
<dbReference type="EMBL" id="JBHSNA010000003">
    <property type="protein sequence ID" value="MFC5565796.1"/>
    <property type="molecule type" value="Genomic_DNA"/>
</dbReference>
<dbReference type="Proteomes" id="UP001596056">
    <property type="component" value="Unassembled WGS sequence"/>
</dbReference>
<evidence type="ECO:0000259" key="13">
    <source>
        <dbReference type="Pfam" id="PF00561"/>
    </source>
</evidence>
<dbReference type="Gene3D" id="3.40.50.1820">
    <property type="entry name" value="alpha/beta hydrolase"/>
    <property type="match status" value="1"/>
</dbReference>
<accession>A0ABW0SA59</accession>
<dbReference type="InterPro" id="IPR000073">
    <property type="entry name" value="AB_hydrolase_1"/>
</dbReference>
<dbReference type="InterPro" id="IPR029058">
    <property type="entry name" value="AB_hydrolase_fold"/>
</dbReference>
<evidence type="ECO:0000256" key="6">
    <source>
        <dbReference type="ARBA" id="ARBA00022438"/>
    </source>
</evidence>
<name>A0ABW0SA59_9RHOB</name>
<evidence type="ECO:0000256" key="11">
    <source>
        <dbReference type="PIRNR" id="PIRNR006431"/>
    </source>
</evidence>
<comment type="caution">
    <text evidence="14">The sequence shown here is derived from an EMBL/GenBank/DDBJ whole genome shotgun (WGS) entry which is preliminary data.</text>
</comment>
<dbReference type="PANTHER" id="PTHR43722">
    <property type="entry name" value="PROLINE IMINOPEPTIDASE"/>
    <property type="match status" value="1"/>
</dbReference>
<comment type="similarity">
    <text evidence="3 11 12">Belongs to the peptidase S33 family.</text>
</comment>
<evidence type="ECO:0000256" key="5">
    <source>
        <dbReference type="ARBA" id="ARBA00021843"/>
    </source>
</evidence>
<organism evidence="14 15">
    <name type="scientific">Rubellimicrobium aerolatum</name>
    <dbReference type="NCBI Taxonomy" id="490979"/>
    <lineage>
        <taxon>Bacteria</taxon>
        <taxon>Pseudomonadati</taxon>
        <taxon>Pseudomonadota</taxon>
        <taxon>Alphaproteobacteria</taxon>
        <taxon>Rhodobacterales</taxon>
        <taxon>Roseobacteraceae</taxon>
        <taxon>Rubellimicrobium</taxon>
    </lineage>
</organism>
<dbReference type="InterPro" id="IPR005944">
    <property type="entry name" value="Pro_iminopeptidase"/>
</dbReference>
<keyword evidence="9 11" id="KW-0378">Hydrolase</keyword>
<evidence type="ECO:0000256" key="9">
    <source>
        <dbReference type="ARBA" id="ARBA00022801"/>
    </source>
</evidence>
<comment type="catalytic activity">
    <reaction evidence="1 11 12">
        <text>Release of N-terminal proline from a peptide.</text>
        <dbReference type="EC" id="3.4.11.5"/>
    </reaction>
</comment>
<evidence type="ECO:0000256" key="2">
    <source>
        <dbReference type="ARBA" id="ARBA00004496"/>
    </source>
</evidence>
<evidence type="ECO:0000256" key="4">
    <source>
        <dbReference type="ARBA" id="ARBA00012568"/>
    </source>
</evidence>
<dbReference type="PIRSF" id="PIRSF006431">
    <property type="entry name" value="Pept_S33"/>
    <property type="match status" value="1"/>
</dbReference>
<dbReference type="NCBIfam" id="TIGR01249">
    <property type="entry name" value="pro_imino_pep_1"/>
    <property type="match status" value="1"/>
</dbReference>
<dbReference type="Pfam" id="PF00561">
    <property type="entry name" value="Abhydrolase_1"/>
    <property type="match status" value="1"/>
</dbReference>
<dbReference type="PRINTS" id="PR00111">
    <property type="entry name" value="ABHYDROLASE"/>
</dbReference>
<evidence type="ECO:0000256" key="1">
    <source>
        <dbReference type="ARBA" id="ARBA00001585"/>
    </source>
</evidence>
<evidence type="ECO:0000256" key="3">
    <source>
        <dbReference type="ARBA" id="ARBA00010088"/>
    </source>
</evidence>
<evidence type="ECO:0000313" key="14">
    <source>
        <dbReference type="EMBL" id="MFC5565796.1"/>
    </source>
</evidence>
<keyword evidence="7 11" id="KW-0963">Cytoplasm</keyword>
<keyword evidence="15" id="KW-1185">Reference proteome</keyword>
<feature type="domain" description="AB hydrolase-1" evidence="13">
    <location>
        <begin position="50"/>
        <end position="321"/>
    </location>
</feature>
<keyword evidence="6 11" id="KW-0031">Aminopeptidase</keyword>
<evidence type="ECO:0000256" key="10">
    <source>
        <dbReference type="ARBA" id="ARBA00029605"/>
    </source>
</evidence>
<protein>
    <recommendedName>
        <fullName evidence="5 11">Proline iminopeptidase</fullName>
        <shortName evidence="11">PIP</shortName>
        <ecNumber evidence="4 11">3.4.11.5</ecNumber>
    </recommendedName>
    <alternativeName>
        <fullName evidence="10 11">Prolyl aminopeptidase</fullName>
    </alternativeName>
</protein>